<accession>A0A1H1L3B2</accession>
<dbReference type="Proteomes" id="UP000198859">
    <property type="component" value="Chromosome I"/>
</dbReference>
<reference evidence="2" key="1">
    <citation type="submission" date="2016-10" db="EMBL/GenBank/DDBJ databases">
        <authorList>
            <person name="Varghese N."/>
            <person name="Submissions S."/>
        </authorList>
    </citation>
    <scope>NUCLEOTIDE SEQUENCE [LARGE SCALE GENOMIC DNA]</scope>
    <source>
        <strain evidence="2">DSM 22127</strain>
    </source>
</reference>
<sequence length="166" mass="16779">MLSRRGFLAGGTAGVAALAAASVTGCSVDAPLGEDRPRRPASPSPDVAVATTALAAVRAMVDALRATVTTFPATRGDLVPLLSMHRAHVATLVDAVPGGATPSTSAPTYAVPGGRPAALRELRRREGVLQARLGELAVQAQSGEFARLLASMGAGTGQRLATWTAT</sequence>
<dbReference type="InterPro" id="IPR006311">
    <property type="entry name" value="TAT_signal"/>
</dbReference>
<dbReference type="InterPro" id="IPR019546">
    <property type="entry name" value="TAT_signal_bac_arc"/>
</dbReference>
<dbReference type="AlphaFoldDB" id="A0A1H1L3B2"/>
<dbReference type="OrthoDB" id="3831356at2"/>
<dbReference type="EMBL" id="LT629757">
    <property type="protein sequence ID" value="SDR68800.1"/>
    <property type="molecule type" value="Genomic_DNA"/>
</dbReference>
<dbReference type="STRING" id="642780.SAMN04488570_0017"/>
<evidence type="ECO:0000313" key="1">
    <source>
        <dbReference type="EMBL" id="SDR68800.1"/>
    </source>
</evidence>
<gene>
    <name evidence="1" type="ORF">SAMN04488570_0017</name>
</gene>
<proteinExistence type="predicted"/>
<dbReference type="InterPro" id="IPR012347">
    <property type="entry name" value="Ferritin-like"/>
</dbReference>
<dbReference type="PROSITE" id="PS51257">
    <property type="entry name" value="PROKAR_LIPOPROTEIN"/>
    <property type="match status" value="1"/>
</dbReference>
<dbReference type="RefSeq" id="WP_157682643.1">
    <property type="nucleotide sequence ID" value="NZ_LT629757.1"/>
</dbReference>
<dbReference type="Gene3D" id="1.20.1260.10">
    <property type="match status" value="1"/>
</dbReference>
<keyword evidence="2" id="KW-1185">Reference proteome</keyword>
<name>A0A1H1L3B2_9ACTN</name>
<dbReference type="PROSITE" id="PS51318">
    <property type="entry name" value="TAT"/>
    <property type="match status" value="1"/>
</dbReference>
<organism evidence="1 2">
    <name type="scientific">Nocardioides scoriae</name>
    <dbReference type="NCBI Taxonomy" id="642780"/>
    <lineage>
        <taxon>Bacteria</taxon>
        <taxon>Bacillati</taxon>
        <taxon>Actinomycetota</taxon>
        <taxon>Actinomycetes</taxon>
        <taxon>Propionibacteriales</taxon>
        <taxon>Nocardioidaceae</taxon>
        <taxon>Nocardioides</taxon>
    </lineage>
</organism>
<evidence type="ECO:0000313" key="2">
    <source>
        <dbReference type="Proteomes" id="UP000198859"/>
    </source>
</evidence>
<dbReference type="NCBIfam" id="TIGR01409">
    <property type="entry name" value="TAT_signal_seq"/>
    <property type="match status" value="1"/>
</dbReference>
<protein>
    <submittedName>
        <fullName evidence="1">Tat (Twin-arginine translocation) pathway signal sequence</fullName>
    </submittedName>
</protein>